<organism evidence="1">
    <name type="scientific">Rhodococcoides fascians D188</name>
    <dbReference type="NCBI Taxonomy" id="1051973"/>
    <lineage>
        <taxon>Bacteria</taxon>
        <taxon>Bacillati</taxon>
        <taxon>Actinomycetota</taxon>
        <taxon>Actinomycetes</taxon>
        <taxon>Mycobacteriales</taxon>
        <taxon>Nocardiaceae</taxon>
        <taxon>Rhodococcoides</taxon>
    </lineage>
</organism>
<keyword evidence="1" id="KW-0614">Plasmid</keyword>
<protein>
    <submittedName>
        <fullName evidence="1">Uncharacterized protein</fullName>
    </submittedName>
</protein>
<reference evidence="1" key="5">
    <citation type="journal article" date="2012" name="Mol. Plant Microbe Interact.">
        <title>pFiD188, the linear virulence plasmid of Rhodococcus fascians D188.</title>
        <authorList>
            <person name="Francis I."/>
            <person name="De Keyser A."/>
            <person name="De Backer P."/>
            <person name="Simon-Mateo C."/>
            <person name="Kalkus J."/>
            <person name="Pertry I."/>
            <person name="Ardiles-Diaz W."/>
            <person name="De Rycke R."/>
            <person name="Vandeputte O.M."/>
            <person name="El Jaziri M."/>
            <person name="Holsters M."/>
            <person name="Vereecke D."/>
        </authorList>
    </citation>
    <scope>NUCLEOTIDE SEQUENCE</scope>
    <source>
        <strain evidence="1">D188</strain>
        <plasmid evidence="1">pFiD188</plasmid>
    </source>
</reference>
<proteinExistence type="predicted"/>
<accession>G8JYP7</accession>
<dbReference type="RefSeq" id="WP_015586086.1">
    <property type="nucleotide sequence ID" value="NC_021080.1"/>
</dbReference>
<dbReference type="EMBL" id="JN093097">
    <property type="protein sequence ID" value="AET25168.1"/>
    <property type="molecule type" value="Genomic_DNA"/>
</dbReference>
<dbReference type="AlphaFoldDB" id="G8JYP7"/>
<evidence type="ECO:0000313" key="1">
    <source>
        <dbReference type="EMBL" id="AET25168.1"/>
    </source>
</evidence>
<reference evidence="1" key="3">
    <citation type="journal article" date="2011" name="Annu. Rev. Phytopathol.">
        <title>A successful bacterial coup d'etat: how Rhodococcus fascians redirects plant development.</title>
        <authorList>
            <person name="Stes E."/>
            <person name="Vandeputte O.M."/>
            <person name="El Jaziri M."/>
            <person name="Holsters M."/>
            <person name="Vereecke D."/>
        </authorList>
    </citation>
    <scope>NUCLEOTIDE SEQUENCE</scope>
    <source>
        <strain evidence="1">D188</strain>
        <plasmid evidence="1">pFiD188</plasmid>
    </source>
</reference>
<reference evidence="1" key="4">
    <citation type="submission" date="2011-06" db="EMBL/GenBank/DDBJ databases">
        <authorList>
            <person name="Vereecke D.M."/>
        </authorList>
    </citation>
    <scope>NUCLEOTIDE SEQUENCE</scope>
    <source>
        <strain evidence="1">D188</strain>
        <plasmid evidence="1">pFiD188</plasmid>
    </source>
</reference>
<name>G8JYP7_RHOFA</name>
<sequence>MVRRLMGAVWPTRFGAAEIDVEKGALAVESNDRGGRENASPDSAAGEEMASELNPVSVELNPAAIEMVHASIERTLDSQERRVTSIDQRGGVLLGFAGILVGIVLRNPAGIGVWEVAGAALAGAAAIMAAFVIAPNTASGLNPEVVLEEYSTVDETTGRFEIASTLVSIYQVTEMRLRSKLMRLRITTGLLAGSVLVLLVTAIIRM</sequence>
<dbReference type="KEGG" id="rfa:A3L23_04895"/>
<geneLocation type="plasmid" evidence="1">
    <name>pFiD188</name>
</geneLocation>
<reference evidence="1" key="1">
    <citation type="journal article" date="2009" name="Proc. Natl. Acad. Sci. U.S.A.">
        <title>Identification of Rhodococcus fascians cytokinins and their modus operandi to reshape the plant.</title>
        <authorList>
            <person name="Pertry I."/>
            <person name="Vaclavikova K."/>
            <person name="Depuydt S."/>
            <person name="Galuszka P."/>
            <person name="Spichal L."/>
            <person name="Temmerman W."/>
            <person name="Stes E."/>
            <person name="Schmulling T."/>
            <person name="Kakimoto T."/>
            <person name="Van Montagu M.C."/>
            <person name="Strnad M."/>
            <person name="Holsters M."/>
            <person name="Tarkowski P."/>
            <person name="Vereecke D."/>
        </authorList>
    </citation>
    <scope>NUCLEOTIDE SEQUENCE</scope>
    <source>
        <strain evidence="1">D188</strain>
        <plasmid evidence="1">pFiD188</plasmid>
    </source>
</reference>
<dbReference type="PATRIC" id="fig|1051973.4.peg.4937"/>
<reference evidence="1" key="2">
    <citation type="journal article" date="2010" name="Mol. Plant Microbe Interact.">
        <title>Rhodococcus fascians impacts plant development through the dynamic fas-mediated production of a cytokinin mix.</title>
        <authorList>
            <person name="Pertry I."/>
            <person name="Vaclavikova K."/>
            <person name="Gemrotova M."/>
            <person name="Spichal L."/>
            <person name="Galuszka P."/>
            <person name="Depuydt S."/>
            <person name="Temmerman W."/>
            <person name="Stes E."/>
            <person name="De Keyser A."/>
            <person name="Riefler M."/>
            <person name="Biondi S."/>
            <person name="Novak O."/>
            <person name="Schmulling T."/>
            <person name="Strnad M."/>
            <person name="Tarkowski P."/>
            <person name="Holsters M."/>
            <person name="Vereecke D."/>
        </authorList>
    </citation>
    <scope>NUCLEOTIDE SEQUENCE</scope>
    <source>
        <strain evidence="1">D188</strain>
        <plasmid evidence="1">pFiD188</plasmid>
    </source>
</reference>
<gene>
    <name evidence="1" type="ORF">pFi_032</name>
</gene>